<evidence type="ECO:0000313" key="2">
    <source>
        <dbReference type="EMBL" id="CAD7006386.1"/>
    </source>
</evidence>
<organism evidence="2 3">
    <name type="scientific">Ceratitis capitata</name>
    <name type="common">Mediterranean fruit fly</name>
    <name type="synonym">Tephritis capitata</name>
    <dbReference type="NCBI Taxonomy" id="7213"/>
    <lineage>
        <taxon>Eukaryota</taxon>
        <taxon>Metazoa</taxon>
        <taxon>Ecdysozoa</taxon>
        <taxon>Arthropoda</taxon>
        <taxon>Hexapoda</taxon>
        <taxon>Insecta</taxon>
        <taxon>Pterygota</taxon>
        <taxon>Neoptera</taxon>
        <taxon>Endopterygota</taxon>
        <taxon>Diptera</taxon>
        <taxon>Brachycera</taxon>
        <taxon>Muscomorpha</taxon>
        <taxon>Tephritoidea</taxon>
        <taxon>Tephritidae</taxon>
        <taxon>Ceratitis</taxon>
        <taxon>Ceratitis</taxon>
    </lineage>
</organism>
<feature type="transmembrane region" description="Helical" evidence="1">
    <location>
        <begin position="94"/>
        <end position="118"/>
    </location>
</feature>
<proteinExistence type="predicted"/>
<keyword evidence="1" id="KW-1133">Transmembrane helix</keyword>
<keyword evidence="3" id="KW-1185">Reference proteome</keyword>
<dbReference type="Proteomes" id="UP000606786">
    <property type="component" value="Unassembled WGS sequence"/>
</dbReference>
<name>A0A811V9C2_CERCA</name>
<sequence length="159" mass="17095">METEKIGNKVSAAADGQRRKLSGSLAELVACWLVHSQSHNPTQAGTGRPTDFNGTLFLFANMRLNVNKSVGSYVYVAVGWAGRQARKGEGGCSVGYFSLALAMLVMMVAALMMTMTLVNNACQRATAVTITPTTPTTKYICLDNHNNDCAPACWQSNQQ</sequence>
<comment type="caution">
    <text evidence="2">The sequence shown here is derived from an EMBL/GenBank/DDBJ whole genome shotgun (WGS) entry which is preliminary data.</text>
</comment>
<accession>A0A811V9C2</accession>
<evidence type="ECO:0000313" key="3">
    <source>
        <dbReference type="Proteomes" id="UP000606786"/>
    </source>
</evidence>
<keyword evidence="1" id="KW-0812">Transmembrane</keyword>
<protein>
    <submittedName>
        <fullName evidence="2">(Mediterranean fruit fly) hypothetical protein</fullName>
    </submittedName>
</protein>
<keyword evidence="1" id="KW-0472">Membrane</keyword>
<dbReference type="EMBL" id="CAJHJT010000034">
    <property type="protein sequence ID" value="CAD7006386.1"/>
    <property type="molecule type" value="Genomic_DNA"/>
</dbReference>
<gene>
    <name evidence="2" type="ORF">CCAP1982_LOCUS14706</name>
</gene>
<dbReference type="AlphaFoldDB" id="A0A811V9C2"/>
<reference evidence="2" key="1">
    <citation type="submission" date="2020-11" db="EMBL/GenBank/DDBJ databases">
        <authorList>
            <person name="Whitehead M."/>
        </authorList>
    </citation>
    <scope>NUCLEOTIDE SEQUENCE</scope>
    <source>
        <strain evidence="2">EGII</strain>
    </source>
</reference>
<evidence type="ECO:0000256" key="1">
    <source>
        <dbReference type="SAM" id="Phobius"/>
    </source>
</evidence>